<comment type="subcellular location">
    <subcellularLocation>
        <location evidence="1">Secreted</location>
    </subcellularLocation>
</comment>
<dbReference type="SUPFAM" id="SSF57256">
    <property type="entry name" value="Elafin-like"/>
    <property type="match status" value="2"/>
</dbReference>
<dbReference type="PROSITE" id="PS51390">
    <property type="entry name" value="WAP"/>
    <property type="match status" value="2"/>
</dbReference>
<evidence type="ECO:0000256" key="5">
    <source>
        <dbReference type="ARBA" id="ARBA00022729"/>
    </source>
</evidence>
<keyword evidence="4" id="KW-0646">Protease inhibitor</keyword>
<keyword evidence="11" id="KW-1185">Reference proteome</keyword>
<dbReference type="PANTHER" id="PTHR19441">
    <property type="entry name" value="WHEY ACDIC PROTEIN WAP"/>
    <property type="match status" value="1"/>
</dbReference>
<keyword evidence="6" id="KW-0044">Antibiotic</keyword>
<proteinExistence type="predicted"/>
<dbReference type="InterPro" id="IPR008197">
    <property type="entry name" value="WAP_dom"/>
</dbReference>
<evidence type="ECO:0000313" key="11">
    <source>
        <dbReference type="Proteomes" id="UP001159641"/>
    </source>
</evidence>
<keyword evidence="2" id="KW-0964">Secreted</keyword>
<reference evidence="10 11" key="1">
    <citation type="submission" date="2022-11" db="EMBL/GenBank/DDBJ databases">
        <title>Whole genome sequence of Eschrichtius robustus ER-17-0199.</title>
        <authorList>
            <person name="Bruniche-Olsen A."/>
            <person name="Black A.N."/>
            <person name="Fields C.J."/>
            <person name="Walden K."/>
            <person name="Dewoody J.A."/>
        </authorList>
    </citation>
    <scope>NUCLEOTIDE SEQUENCE [LARGE SCALE GENOMIC DNA]</scope>
    <source>
        <strain evidence="10">ER-17-0199</strain>
        <tissue evidence="10">Blubber</tissue>
    </source>
</reference>
<dbReference type="PANTHER" id="PTHR19441:SF44">
    <property type="entry name" value="ANTILEUKOPROTEINASE"/>
    <property type="match status" value="1"/>
</dbReference>
<feature type="domain" description="WAP" evidence="9">
    <location>
        <begin position="27"/>
        <end position="75"/>
    </location>
</feature>
<dbReference type="Pfam" id="PF00095">
    <property type="entry name" value="WAP"/>
    <property type="match status" value="2"/>
</dbReference>
<organism evidence="10 11">
    <name type="scientific">Eschrichtius robustus</name>
    <name type="common">California gray whale</name>
    <name type="synonym">Eschrichtius gibbosus</name>
    <dbReference type="NCBI Taxonomy" id="9764"/>
    <lineage>
        <taxon>Eukaryota</taxon>
        <taxon>Metazoa</taxon>
        <taxon>Chordata</taxon>
        <taxon>Craniata</taxon>
        <taxon>Vertebrata</taxon>
        <taxon>Euteleostomi</taxon>
        <taxon>Mammalia</taxon>
        <taxon>Eutheria</taxon>
        <taxon>Laurasiatheria</taxon>
        <taxon>Artiodactyla</taxon>
        <taxon>Whippomorpha</taxon>
        <taxon>Cetacea</taxon>
        <taxon>Mysticeti</taxon>
        <taxon>Eschrichtiidae</taxon>
        <taxon>Eschrichtius</taxon>
    </lineage>
</organism>
<dbReference type="FunFam" id="4.10.75.10:FF:000001">
    <property type="entry name" value="Anosmin 1"/>
    <property type="match status" value="2"/>
</dbReference>
<dbReference type="EMBL" id="JAIQCJ010002266">
    <property type="protein sequence ID" value="KAJ8778180.1"/>
    <property type="molecule type" value="Genomic_DNA"/>
</dbReference>
<evidence type="ECO:0000259" key="9">
    <source>
        <dbReference type="PROSITE" id="PS51390"/>
    </source>
</evidence>
<feature type="chain" id="PRO_5044232856" description="WAP domain-containing protein" evidence="8">
    <location>
        <begin position="25"/>
        <end position="161"/>
    </location>
</feature>
<keyword evidence="5 8" id="KW-0732">Signal</keyword>
<evidence type="ECO:0000256" key="2">
    <source>
        <dbReference type="ARBA" id="ARBA00022525"/>
    </source>
</evidence>
<dbReference type="SMART" id="SM00217">
    <property type="entry name" value="WAP"/>
    <property type="match status" value="2"/>
</dbReference>
<feature type="domain" description="WAP" evidence="9">
    <location>
        <begin position="81"/>
        <end position="129"/>
    </location>
</feature>
<evidence type="ECO:0000256" key="4">
    <source>
        <dbReference type="ARBA" id="ARBA00022690"/>
    </source>
</evidence>
<gene>
    <name evidence="10" type="ORF">J1605_013896</name>
</gene>
<feature type="signal peptide" evidence="8">
    <location>
        <begin position="1"/>
        <end position="24"/>
    </location>
</feature>
<dbReference type="InterPro" id="IPR050514">
    <property type="entry name" value="WAP_four-disulfide_core"/>
</dbReference>
<dbReference type="GO" id="GO:0019731">
    <property type="term" value="P:antibacterial humoral response"/>
    <property type="evidence" value="ECO:0007669"/>
    <property type="project" value="TreeGrafter"/>
</dbReference>
<accession>A0AB34GHG3</accession>
<dbReference type="GO" id="GO:0005615">
    <property type="term" value="C:extracellular space"/>
    <property type="evidence" value="ECO:0007669"/>
    <property type="project" value="TreeGrafter"/>
</dbReference>
<dbReference type="GO" id="GO:0045087">
    <property type="term" value="P:innate immune response"/>
    <property type="evidence" value="ECO:0007669"/>
    <property type="project" value="TreeGrafter"/>
</dbReference>
<sequence length="161" mass="17452">MTFSGLFPFVLLALGTLTPWSVEGAGNALKAGACPPRKPAQCLRYEKPKCNSDWQCLEKKKCCPDTCGIKCLDPVNILNTVEEKPGKCPVVYGQCRMLNPPSYCETDGQCMHKLKCCRGMCGKVCISPVKGKEGLGQADLLPSSSLSLNPLEFQAYKQGDS</sequence>
<dbReference type="InterPro" id="IPR036645">
    <property type="entry name" value="Elafin-like_sf"/>
</dbReference>
<evidence type="ECO:0000256" key="6">
    <source>
        <dbReference type="ARBA" id="ARBA00023022"/>
    </source>
</evidence>
<dbReference type="Proteomes" id="UP001159641">
    <property type="component" value="Unassembled WGS sequence"/>
</dbReference>
<evidence type="ECO:0000256" key="8">
    <source>
        <dbReference type="SAM" id="SignalP"/>
    </source>
</evidence>
<protein>
    <recommendedName>
        <fullName evidence="9">WAP domain-containing protein</fullName>
    </recommendedName>
</protein>
<dbReference type="Gene3D" id="4.10.75.10">
    <property type="entry name" value="Elafin-like"/>
    <property type="match status" value="2"/>
</dbReference>
<dbReference type="AlphaFoldDB" id="A0AB34GHG3"/>
<evidence type="ECO:0000256" key="7">
    <source>
        <dbReference type="ARBA" id="ARBA00023157"/>
    </source>
</evidence>
<comment type="caution">
    <text evidence="10">The sequence shown here is derived from an EMBL/GenBank/DDBJ whole genome shotgun (WGS) entry which is preliminary data.</text>
</comment>
<keyword evidence="3" id="KW-0929">Antimicrobial</keyword>
<evidence type="ECO:0000256" key="3">
    <source>
        <dbReference type="ARBA" id="ARBA00022529"/>
    </source>
</evidence>
<keyword evidence="7" id="KW-1015">Disulfide bond</keyword>
<name>A0AB34GHG3_ESCRO</name>
<evidence type="ECO:0000256" key="1">
    <source>
        <dbReference type="ARBA" id="ARBA00004613"/>
    </source>
</evidence>
<evidence type="ECO:0000313" key="10">
    <source>
        <dbReference type="EMBL" id="KAJ8778180.1"/>
    </source>
</evidence>
<dbReference type="GO" id="GO:0004867">
    <property type="term" value="F:serine-type endopeptidase inhibitor activity"/>
    <property type="evidence" value="ECO:0007669"/>
    <property type="project" value="TreeGrafter"/>
</dbReference>
<dbReference type="PRINTS" id="PR00003">
    <property type="entry name" value="4DISULPHCORE"/>
</dbReference>